<gene>
    <name evidence="2" type="ORF">MBUL_04398</name>
</gene>
<feature type="signal peptide" evidence="1">
    <location>
        <begin position="1"/>
        <end position="26"/>
    </location>
</feature>
<evidence type="ECO:0000313" key="2">
    <source>
        <dbReference type="EMBL" id="CAA2107907.1"/>
    </source>
</evidence>
<feature type="chain" id="PRO_5025594955" description="YHS domain-containing protein" evidence="1">
    <location>
        <begin position="27"/>
        <end position="158"/>
    </location>
</feature>
<proteinExistence type="predicted"/>
<name>A0A679JCU7_9HYPH</name>
<reference evidence="2" key="1">
    <citation type="submission" date="2019-12" db="EMBL/GenBank/DDBJ databases">
        <authorList>
            <person name="Cremers G."/>
        </authorList>
    </citation>
    <scope>NUCLEOTIDE SEQUENCE</scope>
    <source>
        <strain evidence="2">Mbul1</strain>
    </source>
</reference>
<sequence>MIGLTRRNLAGIALASCLVAPRASFARPGLIALDGFDAVSYFLDPEGEPVPGKPAFEWDWKGRTWRFSRLGNLAAFRDAPSAYAPRLSGYDPIGVLDGRIVDTDPQIFAILAGPAGEGLYLFRNREHRSRVVASPAIVVAAEEKWPALRKLTEDGAPP</sequence>
<keyword evidence="1" id="KW-0732">Signal</keyword>
<accession>A0A679JCU7</accession>
<dbReference type="EMBL" id="LR743504">
    <property type="protein sequence ID" value="CAA2107907.1"/>
    <property type="molecule type" value="Genomic_DNA"/>
</dbReference>
<evidence type="ECO:0000256" key="1">
    <source>
        <dbReference type="SAM" id="SignalP"/>
    </source>
</evidence>
<organism evidence="2">
    <name type="scientific">Methylobacterium bullatum</name>
    <dbReference type="NCBI Taxonomy" id="570505"/>
    <lineage>
        <taxon>Bacteria</taxon>
        <taxon>Pseudomonadati</taxon>
        <taxon>Pseudomonadota</taxon>
        <taxon>Alphaproteobacteria</taxon>
        <taxon>Hyphomicrobiales</taxon>
        <taxon>Methylobacteriaceae</taxon>
        <taxon>Methylobacterium</taxon>
    </lineage>
</organism>
<evidence type="ECO:0008006" key="3">
    <source>
        <dbReference type="Google" id="ProtNLM"/>
    </source>
</evidence>
<dbReference type="NCBIfam" id="NF041384">
    <property type="entry name" value="YHS_seleno_dom"/>
    <property type="match status" value="1"/>
</dbReference>
<dbReference type="AlphaFoldDB" id="A0A679JCU7"/>
<protein>
    <recommendedName>
        <fullName evidence="3">YHS domain-containing protein</fullName>
    </recommendedName>
</protein>